<keyword evidence="1" id="KW-0812">Transmembrane</keyword>
<keyword evidence="3" id="KW-1185">Reference proteome</keyword>
<dbReference type="Proteomes" id="UP000243459">
    <property type="component" value="Chromosome 5"/>
</dbReference>
<name>A0A5P1EQ14_ASPOF</name>
<proteinExistence type="predicted"/>
<evidence type="ECO:0000256" key="1">
    <source>
        <dbReference type="SAM" id="Phobius"/>
    </source>
</evidence>
<dbReference type="EMBL" id="CM007385">
    <property type="protein sequence ID" value="ONK68112.1"/>
    <property type="molecule type" value="Genomic_DNA"/>
</dbReference>
<evidence type="ECO:0000313" key="3">
    <source>
        <dbReference type="Proteomes" id="UP000243459"/>
    </source>
</evidence>
<dbReference type="AlphaFoldDB" id="A0A5P1EQ14"/>
<feature type="transmembrane region" description="Helical" evidence="1">
    <location>
        <begin position="28"/>
        <end position="46"/>
    </location>
</feature>
<keyword evidence="1" id="KW-0472">Membrane</keyword>
<sequence length="88" mass="9227">MISNISGNKFPVHKGVAMIFESYNSSDVIFFMAIMWLSIISMVMFGSGKDPAQPNKEPRGHGPVFVGGRGCDCGACAAGCGACGTYLS</sequence>
<gene>
    <name evidence="2" type="ORF">A4U43_C05F7570</name>
</gene>
<keyword evidence="1" id="KW-1133">Transmembrane helix</keyword>
<accession>A0A5P1EQ14</accession>
<reference evidence="3" key="1">
    <citation type="journal article" date="2017" name="Nat. Commun.">
        <title>The asparagus genome sheds light on the origin and evolution of a young Y chromosome.</title>
        <authorList>
            <person name="Harkess A."/>
            <person name="Zhou J."/>
            <person name="Xu C."/>
            <person name="Bowers J.E."/>
            <person name="Van der Hulst R."/>
            <person name="Ayyampalayam S."/>
            <person name="Mercati F."/>
            <person name="Riccardi P."/>
            <person name="McKain M.R."/>
            <person name="Kakrana A."/>
            <person name="Tang H."/>
            <person name="Ray J."/>
            <person name="Groenendijk J."/>
            <person name="Arikit S."/>
            <person name="Mathioni S.M."/>
            <person name="Nakano M."/>
            <person name="Shan H."/>
            <person name="Telgmann-Rauber A."/>
            <person name="Kanno A."/>
            <person name="Yue Z."/>
            <person name="Chen H."/>
            <person name="Li W."/>
            <person name="Chen Y."/>
            <person name="Xu X."/>
            <person name="Zhang Y."/>
            <person name="Luo S."/>
            <person name="Chen H."/>
            <person name="Gao J."/>
            <person name="Mao Z."/>
            <person name="Pires J.C."/>
            <person name="Luo M."/>
            <person name="Kudrna D."/>
            <person name="Wing R.A."/>
            <person name="Meyers B.C."/>
            <person name="Yi K."/>
            <person name="Kong H."/>
            <person name="Lavrijsen P."/>
            <person name="Sunseri F."/>
            <person name="Falavigna A."/>
            <person name="Ye Y."/>
            <person name="Leebens-Mack J.H."/>
            <person name="Chen G."/>
        </authorList>
    </citation>
    <scope>NUCLEOTIDE SEQUENCE [LARGE SCALE GENOMIC DNA]</scope>
    <source>
        <strain evidence="3">cv. DH0086</strain>
    </source>
</reference>
<dbReference type="OMA" id="FFMAIMW"/>
<evidence type="ECO:0000313" key="2">
    <source>
        <dbReference type="EMBL" id="ONK68112.1"/>
    </source>
</evidence>
<organism evidence="2 3">
    <name type="scientific">Asparagus officinalis</name>
    <name type="common">Garden asparagus</name>
    <dbReference type="NCBI Taxonomy" id="4686"/>
    <lineage>
        <taxon>Eukaryota</taxon>
        <taxon>Viridiplantae</taxon>
        <taxon>Streptophyta</taxon>
        <taxon>Embryophyta</taxon>
        <taxon>Tracheophyta</taxon>
        <taxon>Spermatophyta</taxon>
        <taxon>Magnoliopsida</taxon>
        <taxon>Liliopsida</taxon>
        <taxon>Asparagales</taxon>
        <taxon>Asparagaceae</taxon>
        <taxon>Asparagoideae</taxon>
        <taxon>Asparagus</taxon>
    </lineage>
</organism>
<protein>
    <submittedName>
        <fullName evidence="2">Uncharacterized protein</fullName>
    </submittedName>
</protein>
<dbReference type="Gramene" id="ONK68112">
    <property type="protein sequence ID" value="ONK68112"/>
    <property type="gene ID" value="A4U43_C05F7570"/>
</dbReference>